<evidence type="ECO:0008006" key="4">
    <source>
        <dbReference type="Google" id="ProtNLM"/>
    </source>
</evidence>
<protein>
    <recommendedName>
        <fullName evidence="4">Secreted protein</fullName>
    </recommendedName>
</protein>
<dbReference type="EMBL" id="JBHMCE010000003">
    <property type="protein sequence ID" value="MFB9527050.1"/>
    <property type="molecule type" value="Genomic_DNA"/>
</dbReference>
<proteinExistence type="predicted"/>
<gene>
    <name evidence="2" type="ORF">ACFFRN_10555</name>
</gene>
<feature type="signal peptide" evidence="1">
    <location>
        <begin position="1"/>
        <end position="28"/>
    </location>
</feature>
<accession>A0ABV5PV18</accession>
<feature type="chain" id="PRO_5046830151" description="Secreted protein" evidence="1">
    <location>
        <begin position="29"/>
        <end position="210"/>
    </location>
</feature>
<evidence type="ECO:0000313" key="3">
    <source>
        <dbReference type="Proteomes" id="UP001589646"/>
    </source>
</evidence>
<dbReference type="Proteomes" id="UP001589646">
    <property type="component" value="Unassembled WGS sequence"/>
</dbReference>
<dbReference type="RefSeq" id="WP_346118621.1">
    <property type="nucleotide sequence ID" value="NZ_BAAAXC010000006.1"/>
</dbReference>
<evidence type="ECO:0000256" key="1">
    <source>
        <dbReference type="SAM" id="SignalP"/>
    </source>
</evidence>
<evidence type="ECO:0000313" key="2">
    <source>
        <dbReference type="EMBL" id="MFB9527050.1"/>
    </source>
</evidence>
<name>A0ABV5PV18_9ACTN</name>
<organism evidence="2 3">
    <name type="scientific">Nonomuraea roseola</name>
    <dbReference type="NCBI Taxonomy" id="46179"/>
    <lineage>
        <taxon>Bacteria</taxon>
        <taxon>Bacillati</taxon>
        <taxon>Actinomycetota</taxon>
        <taxon>Actinomycetes</taxon>
        <taxon>Streptosporangiales</taxon>
        <taxon>Streptosporangiaceae</taxon>
        <taxon>Nonomuraea</taxon>
    </lineage>
</organism>
<keyword evidence="3" id="KW-1185">Reference proteome</keyword>
<comment type="caution">
    <text evidence="2">The sequence shown here is derived from an EMBL/GenBank/DDBJ whole genome shotgun (WGS) entry which is preliminary data.</text>
</comment>
<reference evidence="2 3" key="1">
    <citation type="submission" date="2024-09" db="EMBL/GenBank/DDBJ databases">
        <authorList>
            <person name="Sun Q."/>
            <person name="Mori K."/>
        </authorList>
    </citation>
    <scope>NUCLEOTIDE SEQUENCE [LARGE SCALE GENOMIC DNA]</scope>
    <source>
        <strain evidence="2 3">JCM 3323</strain>
    </source>
</reference>
<sequence length="210" mass="22504">MITSALRPLTLTATALLAMTIIAAPASALTATADTATADTAAVTAGAGKNVHFRSMTLTFPSGWKVVKAAGHGGDWITVKPAGCGSTCAHVQLVGPKVLKPGPEDFLETYKTSHPFAPGTGVSTCRLTTGTKDGERFPDRKPVVAGTREVGAGHTAQYRAWRGECYSMKTDEKTRTFVQREWYLPKERILIVDTSGVERLDRIVKEATRK</sequence>
<keyword evidence="1" id="KW-0732">Signal</keyword>